<dbReference type="Gene3D" id="3.10.580.10">
    <property type="entry name" value="CBS-domain"/>
    <property type="match status" value="1"/>
</dbReference>
<dbReference type="Pfam" id="PF00571">
    <property type="entry name" value="CBS"/>
    <property type="match status" value="2"/>
</dbReference>
<evidence type="ECO:0000313" key="11">
    <source>
        <dbReference type="EMBL" id="RGD73700.1"/>
    </source>
</evidence>
<keyword evidence="9" id="KW-0479">Metal-binding</keyword>
<sequence>MNKGELILKLLDSRDFRRIKDVLKEMNFADIALLFNEIPLEDIPLIFRVLPKDTASDVFAELDNDIQEYLIKSFSDDELKEVLDLLFVDDTVDIIEEMPASVAKRILKHTDYKTRKQINEILKYPEDSAGSIMTTEFVSLRKDMDVYDAFLKIKATGIDKETIYTLYVTDSKKKLIGLVSTKDLLLSDMEDKIEDIMETNIIYANTIQDREEVVKLFHKYDLLAIPVVDNEKRLIGIITVDDVIDVIVEEDTEDFEKMAAMTPSEDTYFKTSVFTHAKKRFGWLLFLMLSATFTQTIITHYELAFAVVPILASFIPMISDTGGNCGSQSATMVIRGMSLDEIKPKDILKVVEKESAISIMVGVVLSLVNGLRIILTYHNITLAVVLGLTLICTVFMSKILGCILPILAKIIKVDPAVMASPLISTVVDACSLIIYFNIAMNILHI</sequence>
<comment type="caution">
    <text evidence="11">The sequence shown here is derived from an EMBL/GenBank/DDBJ whole genome shotgun (WGS) entry which is preliminary data.</text>
</comment>
<dbReference type="EMBL" id="QUSM01000004">
    <property type="protein sequence ID" value="RGD73700.1"/>
    <property type="molecule type" value="Genomic_DNA"/>
</dbReference>
<dbReference type="InterPro" id="IPR038076">
    <property type="entry name" value="MgtE_N_sf"/>
</dbReference>
<dbReference type="AlphaFoldDB" id="A0A3E3DWR4"/>
<dbReference type="SMART" id="SM00116">
    <property type="entry name" value="CBS"/>
    <property type="match status" value="2"/>
</dbReference>
<dbReference type="SUPFAM" id="SSF161093">
    <property type="entry name" value="MgtE membrane domain-like"/>
    <property type="match status" value="1"/>
</dbReference>
<dbReference type="GO" id="GO:0046872">
    <property type="term" value="F:metal ion binding"/>
    <property type="evidence" value="ECO:0007669"/>
    <property type="project" value="UniProtKB-KW"/>
</dbReference>
<keyword evidence="7 9" id="KW-0472">Membrane</keyword>
<evidence type="ECO:0000256" key="8">
    <source>
        <dbReference type="PROSITE-ProRule" id="PRU00703"/>
    </source>
</evidence>
<keyword evidence="9" id="KW-1003">Cell membrane</keyword>
<dbReference type="NCBIfam" id="TIGR00400">
    <property type="entry name" value="mgtE"/>
    <property type="match status" value="1"/>
</dbReference>
<feature type="transmembrane region" description="Helical" evidence="9">
    <location>
        <begin position="356"/>
        <end position="375"/>
    </location>
</feature>
<dbReference type="GO" id="GO:0005886">
    <property type="term" value="C:plasma membrane"/>
    <property type="evidence" value="ECO:0007669"/>
    <property type="project" value="UniProtKB-SubCell"/>
</dbReference>
<comment type="caution">
    <text evidence="9">Lacks conserved residue(s) required for the propagation of feature annotation.</text>
</comment>
<comment type="function">
    <text evidence="9">Acts as a magnesium transporter.</text>
</comment>
<dbReference type="Proteomes" id="UP000261212">
    <property type="component" value="Unassembled WGS sequence"/>
</dbReference>
<dbReference type="RefSeq" id="WP_117532344.1">
    <property type="nucleotide sequence ID" value="NZ_QUSM01000004.1"/>
</dbReference>
<feature type="transmembrane region" description="Helical" evidence="9">
    <location>
        <begin position="281"/>
        <end position="301"/>
    </location>
</feature>
<dbReference type="InterPro" id="IPR046342">
    <property type="entry name" value="CBS_dom_sf"/>
</dbReference>
<proteinExistence type="inferred from homology"/>
<comment type="subunit">
    <text evidence="9">Homodimer.</text>
</comment>
<keyword evidence="8" id="KW-0129">CBS domain</keyword>
<comment type="subcellular location">
    <subcellularLocation>
        <location evidence="9">Cell membrane</location>
        <topology evidence="9">Multi-pass membrane protein</topology>
    </subcellularLocation>
    <subcellularLocation>
        <location evidence="1">Membrane</location>
        <topology evidence="1">Multi-pass membrane protein</topology>
    </subcellularLocation>
</comment>
<dbReference type="Pfam" id="PF03448">
    <property type="entry name" value="MgtE_N"/>
    <property type="match status" value="1"/>
</dbReference>
<organism evidence="11 12">
    <name type="scientific">Anaerofustis stercorihominis</name>
    <dbReference type="NCBI Taxonomy" id="214853"/>
    <lineage>
        <taxon>Bacteria</taxon>
        <taxon>Bacillati</taxon>
        <taxon>Bacillota</taxon>
        <taxon>Clostridia</taxon>
        <taxon>Eubacteriales</taxon>
        <taxon>Eubacteriaceae</taxon>
        <taxon>Anaerofustis</taxon>
    </lineage>
</organism>
<dbReference type="PROSITE" id="PS51371">
    <property type="entry name" value="CBS"/>
    <property type="match status" value="2"/>
</dbReference>
<dbReference type="SUPFAM" id="SSF158791">
    <property type="entry name" value="MgtE N-terminal domain-like"/>
    <property type="match status" value="1"/>
</dbReference>
<keyword evidence="4 9" id="KW-0812">Transmembrane</keyword>
<gene>
    <name evidence="11" type="primary">mgtE</name>
    <name evidence="11" type="ORF">DW687_07910</name>
</gene>
<dbReference type="CDD" id="cd04606">
    <property type="entry name" value="CBS_pair_Mg_transporter"/>
    <property type="match status" value="1"/>
</dbReference>
<dbReference type="Gene3D" id="1.10.357.20">
    <property type="entry name" value="SLC41 divalent cation transporters, integral membrane domain"/>
    <property type="match status" value="1"/>
</dbReference>
<dbReference type="GO" id="GO:0015095">
    <property type="term" value="F:magnesium ion transmembrane transporter activity"/>
    <property type="evidence" value="ECO:0007669"/>
    <property type="project" value="UniProtKB-UniRule"/>
</dbReference>
<evidence type="ECO:0000256" key="5">
    <source>
        <dbReference type="ARBA" id="ARBA00022842"/>
    </source>
</evidence>
<feature type="transmembrane region" description="Helical" evidence="9">
    <location>
        <begin position="382"/>
        <end position="407"/>
    </location>
</feature>
<dbReference type="PANTHER" id="PTHR43773:SF1">
    <property type="entry name" value="MAGNESIUM TRANSPORTER MGTE"/>
    <property type="match status" value="1"/>
</dbReference>
<evidence type="ECO:0000256" key="9">
    <source>
        <dbReference type="RuleBase" id="RU362011"/>
    </source>
</evidence>
<dbReference type="InterPro" id="IPR036739">
    <property type="entry name" value="SLC41_membr_dom_sf"/>
</dbReference>
<evidence type="ECO:0000256" key="1">
    <source>
        <dbReference type="ARBA" id="ARBA00004141"/>
    </source>
</evidence>
<dbReference type="Gene3D" id="1.25.60.10">
    <property type="entry name" value="MgtE N-terminal domain-like"/>
    <property type="match status" value="1"/>
</dbReference>
<dbReference type="Pfam" id="PF01769">
    <property type="entry name" value="MgtE"/>
    <property type="match status" value="1"/>
</dbReference>
<keyword evidence="3 9" id="KW-0813">Transport</keyword>
<dbReference type="PANTHER" id="PTHR43773">
    <property type="entry name" value="MAGNESIUM TRANSPORTER MGTE"/>
    <property type="match status" value="1"/>
</dbReference>
<evidence type="ECO:0000256" key="4">
    <source>
        <dbReference type="ARBA" id="ARBA00022692"/>
    </source>
</evidence>
<accession>A0A3E3DWR4</accession>
<evidence type="ECO:0000259" key="10">
    <source>
        <dbReference type="PROSITE" id="PS51371"/>
    </source>
</evidence>
<keyword evidence="5 9" id="KW-0460">Magnesium</keyword>
<dbReference type="SUPFAM" id="SSF54631">
    <property type="entry name" value="CBS-domain pair"/>
    <property type="match status" value="1"/>
</dbReference>
<protein>
    <recommendedName>
        <fullName evidence="9">Magnesium transporter MgtE</fullName>
    </recommendedName>
</protein>
<feature type="domain" description="CBS" evidence="10">
    <location>
        <begin position="133"/>
        <end position="196"/>
    </location>
</feature>
<keyword evidence="6 9" id="KW-1133">Transmembrane helix</keyword>
<dbReference type="InterPro" id="IPR000644">
    <property type="entry name" value="CBS_dom"/>
</dbReference>
<feature type="transmembrane region" description="Helical" evidence="9">
    <location>
        <begin position="419"/>
        <end position="443"/>
    </location>
</feature>
<dbReference type="InterPro" id="IPR006668">
    <property type="entry name" value="Mg_transptr_MgtE_intracell_dom"/>
</dbReference>
<dbReference type="InterPro" id="IPR006667">
    <property type="entry name" value="SLC41_membr_dom"/>
</dbReference>
<evidence type="ECO:0000256" key="7">
    <source>
        <dbReference type="ARBA" id="ARBA00023136"/>
    </source>
</evidence>
<dbReference type="SMART" id="SM00924">
    <property type="entry name" value="MgtE_N"/>
    <property type="match status" value="1"/>
</dbReference>
<feature type="domain" description="CBS" evidence="10">
    <location>
        <begin position="197"/>
        <end position="253"/>
    </location>
</feature>
<evidence type="ECO:0000256" key="2">
    <source>
        <dbReference type="ARBA" id="ARBA00009749"/>
    </source>
</evidence>
<evidence type="ECO:0000313" key="12">
    <source>
        <dbReference type="Proteomes" id="UP000261212"/>
    </source>
</evidence>
<reference evidence="11 12" key="1">
    <citation type="submission" date="2018-08" db="EMBL/GenBank/DDBJ databases">
        <title>A genome reference for cultivated species of the human gut microbiota.</title>
        <authorList>
            <person name="Zou Y."/>
            <person name="Xue W."/>
            <person name="Luo G."/>
        </authorList>
    </citation>
    <scope>NUCLEOTIDE SEQUENCE [LARGE SCALE GENOMIC DNA]</scope>
    <source>
        <strain evidence="11 12">AM25-6</strain>
    </source>
</reference>
<evidence type="ECO:0000256" key="3">
    <source>
        <dbReference type="ARBA" id="ARBA00022448"/>
    </source>
</evidence>
<comment type="similarity">
    <text evidence="2 9">Belongs to the SLC41A transporter family.</text>
</comment>
<name>A0A3E3DWR4_9FIRM</name>
<dbReference type="InterPro" id="IPR006669">
    <property type="entry name" value="MgtE_transporter"/>
</dbReference>
<evidence type="ECO:0000256" key="6">
    <source>
        <dbReference type="ARBA" id="ARBA00022989"/>
    </source>
</evidence>